<dbReference type="InterPro" id="IPR029057">
    <property type="entry name" value="PRTase-like"/>
</dbReference>
<dbReference type="RefSeq" id="WP_369061159.1">
    <property type="nucleotide sequence ID" value="NZ_CP158375.1"/>
</dbReference>
<comment type="similarity">
    <text evidence="1">Belongs to the ComF/GntX family.</text>
</comment>
<dbReference type="InterPro" id="IPR000836">
    <property type="entry name" value="PRTase_dom"/>
</dbReference>
<feature type="domain" description="Phosphoribosyltransferase" evidence="2">
    <location>
        <begin position="196"/>
        <end position="254"/>
    </location>
</feature>
<accession>A0AB39KVF7</accession>
<dbReference type="AlphaFoldDB" id="A0AB39KVF7"/>
<dbReference type="SUPFAM" id="SSF53271">
    <property type="entry name" value="PRTase-like"/>
    <property type="match status" value="1"/>
</dbReference>
<dbReference type="EMBL" id="CP158375">
    <property type="protein sequence ID" value="XDO97745.1"/>
    <property type="molecule type" value="Genomic_DNA"/>
</dbReference>
<protein>
    <submittedName>
        <fullName evidence="3">ComF family protein</fullName>
    </submittedName>
</protein>
<dbReference type="PANTHER" id="PTHR47505">
    <property type="entry name" value="DNA UTILIZATION PROTEIN YHGH"/>
    <property type="match status" value="1"/>
</dbReference>
<dbReference type="Gene3D" id="3.40.50.2020">
    <property type="match status" value="1"/>
</dbReference>
<sequence>MGAQHGDLQGGWKPGPSLISVGRGFLDLLLPPQALDGGAVGSPGLGAEAGGRITFIADPVCDGCGAPFDFDPGPGVACPACSTKPRAFARARAACLYDEHSRNLILQLKHADRTDLAPLMARWLSRAAADLLVEADAIAPVPLHPARLFARRYNQAAEVARPLARLADRPHLPDALVRRRATATQGGKSGSGRRRNVAGAFAVPSGRCRQVEGRRILLVDDVMTTGATLEACAKALLAAGAVGVTAAVIARVKEAPDVSM</sequence>
<dbReference type="InterPro" id="IPR051910">
    <property type="entry name" value="ComF/GntX_DNA_util-trans"/>
</dbReference>
<dbReference type="Pfam" id="PF00156">
    <property type="entry name" value="Pribosyltran"/>
    <property type="match status" value="1"/>
</dbReference>
<dbReference type="CDD" id="cd06223">
    <property type="entry name" value="PRTases_typeI"/>
    <property type="match status" value="1"/>
</dbReference>
<evidence type="ECO:0000256" key="1">
    <source>
        <dbReference type="ARBA" id="ARBA00008007"/>
    </source>
</evidence>
<name>A0AB39KVF7_9CAUL</name>
<organism evidence="3">
    <name type="scientific">Caulobacter sp. 73W</name>
    <dbReference type="NCBI Taxonomy" id="3161137"/>
    <lineage>
        <taxon>Bacteria</taxon>
        <taxon>Pseudomonadati</taxon>
        <taxon>Pseudomonadota</taxon>
        <taxon>Alphaproteobacteria</taxon>
        <taxon>Caulobacterales</taxon>
        <taxon>Caulobacteraceae</taxon>
        <taxon>Caulobacter</taxon>
    </lineage>
</organism>
<gene>
    <name evidence="3" type="ORF">ABOZ73_04820</name>
</gene>
<proteinExistence type="inferred from homology"/>
<evidence type="ECO:0000259" key="2">
    <source>
        <dbReference type="Pfam" id="PF00156"/>
    </source>
</evidence>
<evidence type="ECO:0000313" key="3">
    <source>
        <dbReference type="EMBL" id="XDO97745.1"/>
    </source>
</evidence>
<reference evidence="3" key="1">
    <citation type="submission" date="2024-06" db="EMBL/GenBank/DDBJ databases">
        <title>Caulobacter inopinatus, sp. nov.</title>
        <authorList>
            <person name="Donachie S.P."/>
        </authorList>
    </citation>
    <scope>NUCLEOTIDE SEQUENCE</scope>
    <source>
        <strain evidence="3">73W</strain>
    </source>
</reference>
<dbReference type="PANTHER" id="PTHR47505:SF1">
    <property type="entry name" value="DNA UTILIZATION PROTEIN YHGH"/>
    <property type="match status" value="1"/>
</dbReference>